<dbReference type="InterPro" id="IPR029063">
    <property type="entry name" value="SAM-dependent_MTases_sf"/>
</dbReference>
<evidence type="ECO:0000313" key="2">
    <source>
        <dbReference type="EMBL" id="KRP25555.1"/>
    </source>
</evidence>
<evidence type="ECO:0000313" key="3">
    <source>
        <dbReference type="Proteomes" id="UP000052138"/>
    </source>
</evidence>
<dbReference type="EMBL" id="LIDJ01000548">
    <property type="protein sequence ID" value="KRP25555.1"/>
    <property type="molecule type" value="Genomic_DNA"/>
</dbReference>
<protein>
    <recommendedName>
        <fullName evidence="4">Methyltransferase type 11 domain-containing protein</fullName>
    </recommendedName>
</protein>
<gene>
    <name evidence="2" type="ORF">ABS30_10885</name>
</gene>
<dbReference type="Gene3D" id="3.40.50.150">
    <property type="entry name" value="Vaccinia Virus protein VP39"/>
    <property type="match status" value="1"/>
</dbReference>
<keyword evidence="1" id="KW-0732">Signal</keyword>
<feature type="chain" id="PRO_5006427356" description="Methyltransferase type 11 domain-containing protein" evidence="1">
    <location>
        <begin position="21"/>
        <end position="235"/>
    </location>
</feature>
<comment type="caution">
    <text evidence="2">The sequence shown here is derived from an EMBL/GenBank/DDBJ whole genome shotgun (WGS) entry which is preliminary data.</text>
</comment>
<dbReference type="AlphaFoldDB" id="A0A0R2WUH9"/>
<dbReference type="Proteomes" id="UP000052138">
    <property type="component" value="Unassembled WGS sequence"/>
</dbReference>
<reference evidence="2 3" key="1">
    <citation type="submission" date="2015-10" db="EMBL/GenBank/DDBJ databases">
        <title>Metagenome-Assembled Genomes uncover a global brackish microbiome.</title>
        <authorList>
            <person name="Hugerth L.W."/>
            <person name="Larsson J."/>
            <person name="Alneberg J."/>
            <person name="Lindh M.V."/>
            <person name="Legrand C."/>
            <person name="Pinhassi J."/>
            <person name="Andersson A.F."/>
        </authorList>
    </citation>
    <scope>NUCLEOTIDE SEQUENCE [LARGE SCALE GENOMIC DNA]</scope>
    <source>
        <strain evidence="2">BACL3 MAG-120924-bin41</strain>
    </source>
</reference>
<sequence>MKKVLTMISLLGLMSSAASALDMAALERAMANPDRPAEDKERDASRKAPAVLDFMGVEPGMTVLDINASAGWYTEVLSYAVGANGKVYMQNRPGGRSAEAAATRAARLNNVDAWDGDVSAIPAGTVDFALTALNFHDFHNSNPAAAQELLSATMATLKQGGILGIIDHEGTPGADNQSLHRIAFDESVKAVLQSGFVLVGASDVLDNESDDHSVGPFDPSLGRNTDRLVLKFIKL</sequence>
<evidence type="ECO:0000256" key="1">
    <source>
        <dbReference type="SAM" id="SignalP"/>
    </source>
</evidence>
<accession>A0A0R2WUH9</accession>
<name>A0A0R2WUH9_9GAMM</name>
<feature type="signal peptide" evidence="1">
    <location>
        <begin position="1"/>
        <end position="20"/>
    </location>
</feature>
<proteinExistence type="predicted"/>
<evidence type="ECO:0008006" key="4">
    <source>
        <dbReference type="Google" id="ProtNLM"/>
    </source>
</evidence>
<organism evidence="2 3">
    <name type="scientific">OM182 bacterium BACL3 MAG-120924-bin41</name>
    <dbReference type="NCBI Taxonomy" id="1655632"/>
    <lineage>
        <taxon>Bacteria</taxon>
        <taxon>Pseudomonadati</taxon>
        <taxon>Pseudomonadota</taxon>
        <taxon>Gammaproteobacteria</taxon>
        <taxon>OMG group</taxon>
        <taxon>OM182 clade</taxon>
    </lineage>
</organism>
<dbReference type="SUPFAM" id="SSF53335">
    <property type="entry name" value="S-adenosyl-L-methionine-dependent methyltransferases"/>
    <property type="match status" value="1"/>
</dbReference>